<dbReference type="PANTHER" id="PTHR46847:SF1">
    <property type="entry name" value="D-ALLOSE-BINDING PERIPLASMIC PROTEIN-RELATED"/>
    <property type="match status" value="1"/>
</dbReference>
<dbReference type="GO" id="GO:0030313">
    <property type="term" value="C:cell envelope"/>
    <property type="evidence" value="ECO:0007669"/>
    <property type="project" value="UniProtKB-SubCell"/>
</dbReference>
<dbReference type="AlphaFoldDB" id="A0A2S9SP91"/>
<gene>
    <name evidence="5" type="ORF">CJ669_04240</name>
</gene>
<dbReference type="InterPro" id="IPR025997">
    <property type="entry name" value="SBP_2_dom"/>
</dbReference>
<dbReference type="Pfam" id="PF13407">
    <property type="entry name" value="Peripla_BP_4"/>
    <property type="match status" value="1"/>
</dbReference>
<keyword evidence="3" id="KW-0732">Signal</keyword>
<dbReference type="Gene3D" id="3.40.50.2300">
    <property type="match status" value="2"/>
</dbReference>
<evidence type="ECO:0000259" key="4">
    <source>
        <dbReference type="Pfam" id="PF13407"/>
    </source>
</evidence>
<feature type="domain" description="Periplasmic binding protein" evidence="4">
    <location>
        <begin position="26"/>
        <end position="281"/>
    </location>
</feature>
<dbReference type="GO" id="GO:0030246">
    <property type="term" value="F:carbohydrate binding"/>
    <property type="evidence" value="ECO:0007669"/>
    <property type="project" value="UniProtKB-ARBA"/>
</dbReference>
<protein>
    <submittedName>
        <fullName evidence="5">Sugar ABC transporter substrate-binding protein</fullName>
    </submittedName>
</protein>
<sequence>MKFSKIIILFLLFLSSLFANQHKRLAYIVSDTTIPFWQIMSKGIKEKSVEFGYEIDIYNSNNLKKNELENMALALDKKIDGLIISPINSSTAATLLEIAKINNIPVVIADIGSNSKDYVSFISSDNKKGAYELGKILAKHMKNLSWNKEGTVGIISIPQKRTNGKDRTLGFIQALDEESIKVSGFYQQVDFSYEETYNYSKKLIEENKNLRAIWLQGSDKYKGALDAIKEANKQKEIALICFDAEPEFLEMIQNGDLVGSAMQQPYMMGQEVVISLNNFLNNKYVEKEQKMGILAISKDNIDDKLKIIKLNVLGIKSDEK</sequence>
<name>A0A2S9SP91_9BACT</name>
<evidence type="ECO:0000256" key="2">
    <source>
        <dbReference type="ARBA" id="ARBA00007639"/>
    </source>
</evidence>
<dbReference type="SUPFAM" id="SSF53822">
    <property type="entry name" value="Periplasmic binding protein-like I"/>
    <property type="match status" value="1"/>
</dbReference>
<comment type="caution">
    <text evidence="5">The sequence shown here is derived from an EMBL/GenBank/DDBJ whole genome shotgun (WGS) entry which is preliminary data.</text>
</comment>
<evidence type="ECO:0000256" key="3">
    <source>
        <dbReference type="ARBA" id="ARBA00022729"/>
    </source>
</evidence>
<evidence type="ECO:0000313" key="5">
    <source>
        <dbReference type="EMBL" id="PRM88403.1"/>
    </source>
</evidence>
<dbReference type="RefSeq" id="WP_105908843.1">
    <property type="nucleotide sequence ID" value="NZ_NXGJ01000003.1"/>
</dbReference>
<evidence type="ECO:0000313" key="6">
    <source>
        <dbReference type="Proteomes" id="UP000239065"/>
    </source>
</evidence>
<reference evidence="5 6" key="1">
    <citation type="submission" date="2017-09" db="EMBL/GenBank/DDBJ databases">
        <title>Reassesment of A. cryaerophilus.</title>
        <authorList>
            <person name="Perez-Cataluna A."/>
            <person name="Collado L."/>
            <person name="Salgado O."/>
            <person name="Lefinanco V."/>
            <person name="Figueras M.J."/>
        </authorList>
    </citation>
    <scope>NUCLEOTIDE SEQUENCE [LARGE SCALE GENOMIC DNA]</scope>
    <source>
        <strain evidence="5 6">LMG 9861</strain>
    </source>
</reference>
<dbReference type="InterPro" id="IPR028082">
    <property type="entry name" value="Peripla_BP_I"/>
</dbReference>
<proteinExistence type="inferred from homology"/>
<dbReference type="Proteomes" id="UP000239065">
    <property type="component" value="Unassembled WGS sequence"/>
</dbReference>
<evidence type="ECO:0000256" key="1">
    <source>
        <dbReference type="ARBA" id="ARBA00004196"/>
    </source>
</evidence>
<comment type="similarity">
    <text evidence="2">Belongs to the bacterial solute-binding protein 2 family.</text>
</comment>
<organism evidence="5 6">
    <name type="scientific">Aliarcobacter cryaerophilus</name>
    <dbReference type="NCBI Taxonomy" id="28198"/>
    <lineage>
        <taxon>Bacteria</taxon>
        <taxon>Pseudomonadati</taxon>
        <taxon>Campylobacterota</taxon>
        <taxon>Epsilonproteobacteria</taxon>
        <taxon>Campylobacterales</taxon>
        <taxon>Arcobacteraceae</taxon>
        <taxon>Aliarcobacter</taxon>
    </lineage>
</organism>
<accession>A0A2S9SP91</accession>
<comment type="subcellular location">
    <subcellularLocation>
        <location evidence="1">Cell envelope</location>
    </subcellularLocation>
</comment>
<dbReference type="EMBL" id="NXGJ01000003">
    <property type="protein sequence ID" value="PRM88403.1"/>
    <property type="molecule type" value="Genomic_DNA"/>
</dbReference>
<dbReference type="PANTHER" id="PTHR46847">
    <property type="entry name" value="D-ALLOSE-BINDING PERIPLASMIC PROTEIN-RELATED"/>
    <property type="match status" value="1"/>
</dbReference>